<protein>
    <submittedName>
        <fullName evidence="2">Uncharacterized protein</fullName>
    </submittedName>
</protein>
<feature type="compositionally biased region" description="Basic and acidic residues" evidence="1">
    <location>
        <begin position="119"/>
        <end position="128"/>
    </location>
</feature>
<keyword evidence="3" id="KW-1185">Reference proteome</keyword>
<sequence>MEVMVNRDLLTCASHSRPHLLSAFSTRRRGSGCAPQNLIGSKVHMDETKCKGVDDQPHEGEDWFDACIDGKEGETPKNNPSENEKDTPGGTRGGESDSDGQGNSKEHGEGKEDDDDGNNEGHTHNNNDDKDDDEDSDEYLNNDSEDEEEEDVDDKDEDEDEVVYQNNQDGQDPETEKEDDEDEEAPQPPKKRKV</sequence>
<evidence type="ECO:0000313" key="3">
    <source>
        <dbReference type="Proteomes" id="UP001152484"/>
    </source>
</evidence>
<accession>A0A9P0ZIR4</accession>
<proteinExistence type="predicted"/>
<feature type="compositionally biased region" description="Acidic residues" evidence="1">
    <location>
        <begin position="129"/>
        <end position="162"/>
    </location>
</feature>
<feature type="region of interest" description="Disordered" evidence="1">
    <location>
        <begin position="50"/>
        <end position="194"/>
    </location>
</feature>
<dbReference type="OrthoDB" id="1323490at2759"/>
<dbReference type="Proteomes" id="UP001152484">
    <property type="component" value="Unassembled WGS sequence"/>
</dbReference>
<dbReference type="AlphaFoldDB" id="A0A9P0ZIR4"/>
<dbReference type="EMBL" id="CAMAPE010000038">
    <property type="protein sequence ID" value="CAH9101565.1"/>
    <property type="molecule type" value="Genomic_DNA"/>
</dbReference>
<feature type="compositionally biased region" description="Basic and acidic residues" evidence="1">
    <location>
        <begin position="50"/>
        <end position="61"/>
    </location>
</feature>
<organism evidence="2 3">
    <name type="scientific">Cuscuta europaea</name>
    <name type="common">European dodder</name>
    <dbReference type="NCBI Taxonomy" id="41803"/>
    <lineage>
        <taxon>Eukaryota</taxon>
        <taxon>Viridiplantae</taxon>
        <taxon>Streptophyta</taxon>
        <taxon>Embryophyta</taxon>
        <taxon>Tracheophyta</taxon>
        <taxon>Spermatophyta</taxon>
        <taxon>Magnoliopsida</taxon>
        <taxon>eudicotyledons</taxon>
        <taxon>Gunneridae</taxon>
        <taxon>Pentapetalae</taxon>
        <taxon>asterids</taxon>
        <taxon>lamiids</taxon>
        <taxon>Solanales</taxon>
        <taxon>Convolvulaceae</taxon>
        <taxon>Cuscuteae</taxon>
        <taxon>Cuscuta</taxon>
        <taxon>Cuscuta subgen. Cuscuta</taxon>
    </lineage>
</organism>
<comment type="caution">
    <text evidence="2">The sequence shown here is derived from an EMBL/GenBank/DDBJ whole genome shotgun (WGS) entry which is preliminary data.</text>
</comment>
<name>A0A9P0ZIR4_CUSEU</name>
<feature type="compositionally biased region" description="Acidic residues" evidence="1">
    <location>
        <begin position="171"/>
        <end position="185"/>
    </location>
</feature>
<gene>
    <name evidence="2" type="ORF">CEURO_LOCUS15435</name>
</gene>
<reference evidence="2" key="1">
    <citation type="submission" date="2022-07" db="EMBL/GenBank/DDBJ databases">
        <authorList>
            <person name="Macas J."/>
            <person name="Novak P."/>
            <person name="Neumann P."/>
        </authorList>
    </citation>
    <scope>NUCLEOTIDE SEQUENCE</scope>
</reference>
<evidence type="ECO:0000313" key="2">
    <source>
        <dbReference type="EMBL" id="CAH9101565.1"/>
    </source>
</evidence>
<evidence type="ECO:0000256" key="1">
    <source>
        <dbReference type="SAM" id="MobiDB-lite"/>
    </source>
</evidence>